<dbReference type="PANTHER" id="PTHR42928:SF5">
    <property type="entry name" value="BLR1237 PROTEIN"/>
    <property type="match status" value="1"/>
</dbReference>
<proteinExistence type="inferred from homology"/>
<dbReference type="CDD" id="cd07012">
    <property type="entry name" value="PBP2_Bug_TTT"/>
    <property type="match status" value="1"/>
</dbReference>
<feature type="signal peptide" evidence="2">
    <location>
        <begin position="1"/>
        <end position="28"/>
    </location>
</feature>
<evidence type="ECO:0000313" key="3">
    <source>
        <dbReference type="EMBL" id="MFD2753076.1"/>
    </source>
</evidence>
<dbReference type="Gene3D" id="3.40.190.150">
    <property type="entry name" value="Bordetella uptake gene, domain 1"/>
    <property type="match status" value="1"/>
</dbReference>
<dbReference type="PANTHER" id="PTHR42928">
    <property type="entry name" value="TRICARBOXYLATE-BINDING PROTEIN"/>
    <property type="match status" value="1"/>
</dbReference>
<accession>A0ABW5UHQ5</accession>
<comment type="caution">
    <text evidence="3">The sequence shown here is derived from an EMBL/GenBank/DDBJ whole genome shotgun (WGS) entry which is preliminary data.</text>
</comment>
<keyword evidence="2" id="KW-0732">Signal</keyword>
<dbReference type="Proteomes" id="UP001597463">
    <property type="component" value="Unassembled WGS sequence"/>
</dbReference>
<gene>
    <name evidence="3" type="ORF">ACFSW6_03180</name>
</gene>
<dbReference type="RefSeq" id="WP_066472280.1">
    <property type="nucleotide sequence ID" value="NZ_BCNT01000003.1"/>
</dbReference>
<comment type="similarity">
    <text evidence="1">Belongs to the UPF0065 (bug) family.</text>
</comment>
<dbReference type="Gene3D" id="3.40.190.10">
    <property type="entry name" value="Periplasmic binding protein-like II"/>
    <property type="match status" value="1"/>
</dbReference>
<dbReference type="EMBL" id="JBHUMV010000001">
    <property type="protein sequence ID" value="MFD2753076.1"/>
    <property type="molecule type" value="Genomic_DNA"/>
</dbReference>
<evidence type="ECO:0000256" key="2">
    <source>
        <dbReference type="SAM" id="SignalP"/>
    </source>
</evidence>
<name>A0ABW5UHQ5_9BURK</name>
<dbReference type="PIRSF" id="PIRSF017082">
    <property type="entry name" value="YflP"/>
    <property type="match status" value="1"/>
</dbReference>
<reference evidence="4" key="1">
    <citation type="journal article" date="2019" name="Int. J. Syst. Evol. Microbiol.">
        <title>The Global Catalogue of Microorganisms (GCM) 10K type strain sequencing project: providing services to taxonomists for standard genome sequencing and annotation.</title>
        <authorList>
            <consortium name="The Broad Institute Genomics Platform"/>
            <consortium name="The Broad Institute Genome Sequencing Center for Infectious Disease"/>
            <person name="Wu L."/>
            <person name="Ma J."/>
        </authorList>
    </citation>
    <scope>NUCLEOTIDE SEQUENCE [LARGE SCALE GENOMIC DNA]</scope>
    <source>
        <strain evidence="4">TISTR 1906</strain>
    </source>
</reference>
<evidence type="ECO:0000313" key="4">
    <source>
        <dbReference type="Proteomes" id="UP001597463"/>
    </source>
</evidence>
<feature type="chain" id="PRO_5046755224" evidence="2">
    <location>
        <begin position="29"/>
        <end position="331"/>
    </location>
</feature>
<dbReference type="Pfam" id="PF03401">
    <property type="entry name" value="TctC"/>
    <property type="match status" value="1"/>
</dbReference>
<protein>
    <submittedName>
        <fullName evidence="3">Bug family tripartite tricarboxylate transporter substrate binding protein</fullName>
    </submittedName>
</protein>
<dbReference type="InterPro" id="IPR005064">
    <property type="entry name" value="BUG"/>
</dbReference>
<dbReference type="InterPro" id="IPR042100">
    <property type="entry name" value="Bug_dom1"/>
</dbReference>
<sequence length="331" mass="34481">MTDFLRRHLLACAAAALMPAVMTANVQAADKADWPQRPIRMVVSYPAGGVSDVVARALGEKLSAALGQSVVVDNKAGAGGAIGLDQVAKAAADGYTLGFSSISPLTLSPHLGKPLFDPHKDLVPVVSVMYSPVLLLGTARTQAASFAELMAQAKAHPGEVRWATAGLASLGHIMLEQIADQGKVQITHIPYKGGGQQLNDGLSAQFEVLSTNAGPAVIQHIKAGKLKALAVGAPARLESLPHVPTLAELGYKSANMTSVFGIFAPAGTPVAIVERLNAEVNKALAQPDIRQRLQATDNVPTGGKGVDFARQIEAESQANARIIRAAHIQLN</sequence>
<organism evidence="3 4">
    <name type="scientific">Comamonas terrae</name>
    <dbReference type="NCBI Taxonomy" id="673548"/>
    <lineage>
        <taxon>Bacteria</taxon>
        <taxon>Pseudomonadati</taxon>
        <taxon>Pseudomonadota</taxon>
        <taxon>Betaproteobacteria</taxon>
        <taxon>Burkholderiales</taxon>
        <taxon>Comamonadaceae</taxon>
        <taxon>Comamonas</taxon>
    </lineage>
</organism>
<evidence type="ECO:0000256" key="1">
    <source>
        <dbReference type="ARBA" id="ARBA00006987"/>
    </source>
</evidence>
<keyword evidence="4" id="KW-1185">Reference proteome</keyword>